<dbReference type="AlphaFoldDB" id="F8GYP8"/>
<keyword evidence="1" id="KW-0614">Plasmid</keyword>
<dbReference type="GeneID" id="34307780"/>
<reference evidence="1 2" key="1">
    <citation type="journal article" date="2011" name="J. Bacteriol.">
        <title>Complete genome sequence of the type strain Cupriavidus necator N-1.</title>
        <authorList>
            <person name="Poehlein A."/>
            <person name="Kusian B."/>
            <person name="Friedrich B."/>
            <person name="Daniel R."/>
            <person name="Bowien B."/>
        </authorList>
    </citation>
    <scope>NUCLEOTIDE SEQUENCE [LARGE SCALE GENOMIC DNA]</scope>
    <source>
        <strain evidence="2">ATCC 43291 / DSM 13513 / CCUG 52238 / LMG 8453 / N-1</strain>
        <plasmid evidence="1 2">pBB2</plasmid>
    </source>
</reference>
<dbReference type="EMBL" id="CP002880">
    <property type="protein sequence ID" value="AEI82989.1"/>
    <property type="molecule type" value="Genomic_DNA"/>
</dbReference>
<name>F8GYP8_CUPNN</name>
<dbReference type="SUPFAM" id="SSF50494">
    <property type="entry name" value="Trypsin-like serine proteases"/>
    <property type="match status" value="1"/>
</dbReference>
<protein>
    <submittedName>
        <fullName evidence="1">Uncharacterized protein</fullName>
    </submittedName>
</protein>
<sequence length="165" mass="17482">MTSVRITEANPALATLRRSWVTAIYTNEDGIGSMGSLHEAGDALVALALMEEDGPTILGSGVMIGPGLVVAATHVLAEFKARNADPVLLTFLPDGARAWLPRESSTLTGPSVFGADRRIVSDVSLLSCTLNSEAHEHHPLTLVLRPAQSEVWEGPFIPRTAGAIF</sequence>
<evidence type="ECO:0000313" key="2">
    <source>
        <dbReference type="Proteomes" id="UP000006798"/>
    </source>
</evidence>
<dbReference type="HOGENOM" id="CLU_1608119_0_0_4"/>
<proteinExistence type="predicted"/>
<organism evidence="1 2">
    <name type="scientific">Cupriavidus necator (strain ATCC 43291 / DSM 13513 / CCUG 52238 / LMG 8453 / N-1)</name>
    <name type="common">Ralstonia eutropha</name>
    <dbReference type="NCBI Taxonomy" id="1042878"/>
    <lineage>
        <taxon>Bacteria</taxon>
        <taxon>Pseudomonadati</taxon>
        <taxon>Pseudomonadota</taxon>
        <taxon>Betaproteobacteria</taxon>
        <taxon>Burkholderiales</taxon>
        <taxon>Burkholderiaceae</taxon>
        <taxon>Cupriavidus</taxon>
    </lineage>
</organism>
<dbReference type="KEGG" id="cnc:CNE_BB2p01780"/>
<dbReference type="InterPro" id="IPR009003">
    <property type="entry name" value="Peptidase_S1_PA"/>
</dbReference>
<geneLocation type="plasmid" evidence="1 2">
    <name>pBB2</name>
</geneLocation>
<accession>F8GYP8</accession>
<dbReference type="Proteomes" id="UP000006798">
    <property type="component" value="Plasmid pBB2"/>
</dbReference>
<evidence type="ECO:0000313" key="1">
    <source>
        <dbReference type="EMBL" id="AEI82989.1"/>
    </source>
</evidence>
<gene>
    <name evidence="1" type="ordered locus">CNE_BB2p01780</name>
</gene>
<dbReference type="RefSeq" id="WP_013954272.1">
    <property type="nucleotide sequence ID" value="NC_015724.1"/>
</dbReference>